<sequence length="654" mass="71351">MPMLTVHWLYDVTVAGYDWASVLQEISNIVCTSDALTRLVTISERTSRAAIQSSDNLQEAALGAASEYEAHLHLCCSLRWNAVQLDHVIAPFLAGAAGQFCLRKYGYDDRPSRGASTHSLRAASSQCCTNKTPMDVQSLFGLCLTLPRKNTTAHSFLLAHVAVIPTPPAVGGGRGFASRLGRVGVRRHGPLKNTEAKLPLVPRTPDAHAGKMASSLANNMSEHRSSTGAWSAEGVLIFGGTTQNSAASARLLRDSCADSLHVSKLTQLLKIGNTPVQLHYSGRAQVPDGAAVAERLACLPPTKAIRVQSPAGSLRIFARGDRAGRCRWSTGLLGCLLGRCSMLTSVTLVGSQDLDVKSRPNLLPLHTGAGGDTACPAFDWLRKKKKYFAQHAVGRSAGSLPETHAASQRIGTLTSEESPRHYASASLKSRRASWECPFALYEGVELFIQVVTAAEYCSAIATPSVSIAKQVLKKVSHDERRVPNVREMLTLHQNFLHNMRRYVSYFLLARLLLGPDTGHVTCCTSVLEARLTVLCTKIPMSIVQWLSVVTVEGNDWASVVQEVSITMLSVFENRNINNVIAFKDGTAVAERLTCSNQFQSPVGSLPDFRMWEFVPDDTARRRVFSGISRFPRPSIPALLHTHLYHPRRLSRPRC</sequence>
<keyword evidence="2" id="KW-1185">Reference proteome</keyword>
<name>A0ABQ9G5Q8_9NEOP</name>
<gene>
    <name evidence="1" type="ORF">PR048_031345</name>
</gene>
<evidence type="ECO:0000313" key="1">
    <source>
        <dbReference type="EMBL" id="KAJ8867543.1"/>
    </source>
</evidence>
<accession>A0ABQ9G5Q8</accession>
<dbReference type="EMBL" id="JARBHB010000015">
    <property type="protein sequence ID" value="KAJ8867543.1"/>
    <property type="molecule type" value="Genomic_DNA"/>
</dbReference>
<comment type="caution">
    <text evidence="1">The sequence shown here is derived from an EMBL/GenBank/DDBJ whole genome shotgun (WGS) entry which is preliminary data.</text>
</comment>
<organism evidence="1 2">
    <name type="scientific">Dryococelus australis</name>
    <dbReference type="NCBI Taxonomy" id="614101"/>
    <lineage>
        <taxon>Eukaryota</taxon>
        <taxon>Metazoa</taxon>
        <taxon>Ecdysozoa</taxon>
        <taxon>Arthropoda</taxon>
        <taxon>Hexapoda</taxon>
        <taxon>Insecta</taxon>
        <taxon>Pterygota</taxon>
        <taxon>Neoptera</taxon>
        <taxon>Polyneoptera</taxon>
        <taxon>Phasmatodea</taxon>
        <taxon>Verophasmatodea</taxon>
        <taxon>Anareolatae</taxon>
        <taxon>Phasmatidae</taxon>
        <taxon>Eurycanthinae</taxon>
        <taxon>Dryococelus</taxon>
    </lineage>
</organism>
<proteinExistence type="predicted"/>
<reference evidence="1 2" key="1">
    <citation type="submission" date="2023-02" db="EMBL/GenBank/DDBJ databases">
        <title>LHISI_Scaffold_Assembly.</title>
        <authorList>
            <person name="Stuart O.P."/>
            <person name="Cleave R."/>
            <person name="Magrath M.J.L."/>
            <person name="Mikheyev A.S."/>
        </authorList>
    </citation>
    <scope>NUCLEOTIDE SEQUENCE [LARGE SCALE GENOMIC DNA]</scope>
    <source>
        <strain evidence="1">Daus_M_001</strain>
        <tissue evidence="1">Leg muscle</tissue>
    </source>
</reference>
<protein>
    <submittedName>
        <fullName evidence="1">Uncharacterized protein</fullName>
    </submittedName>
</protein>
<dbReference type="Proteomes" id="UP001159363">
    <property type="component" value="Chromosome 14"/>
</dbReference>
<evidence type="ECO:0000313" key="2">
    <source>
        <dbReference type="Proteomes" id="UP001159363"/>
    </source>
</evidence>